<dbReference type="PANTHER" id="PTHR38465:SF1">
    <property type="entry name" value="HTH-TYPE TRANSCRIPTIONAL REGULATOR MJ1563-RELATED"/>
    <property type="match status" value="1"/>
</dbReference>
<keyword evidence="2 4" id="KW-0238">DNA-binding</keyword>
<dbReference type="PIRSF" id="PIRSF006707">
    <property type="entry name" value="MJ1563"/>
    <property type="match status" value="1"/>
</dbReference>
<name>A0ABW5E1F1_9BACT</name>
<evidence type="ECO:0000256" key="2">
    <source>
        <dbReference type="ARBA" id="ARBA00023125"/>
    </source>
</evidence>
<dbReference type="PANTHER" id="PTHR38465">
    <property type="entry name" value="HTH-TYPE TRANSCRIPTIONAL REGULATOR MJ1563-RELATED"/>
    <property type="match status" value="1"/>
</dbReference>
<dbReference type="Gene3D" id="1.10.10.10">
    <property type="entry name" value="Winged helix-like DNA-binding domain superfamily/Winged helix DNA-binding domain"/>
    <property type="match status" value="1"/>
</dbReference>
<dbReference type="InterPro" id="IPR036390">
    <property type="entry name" value="WH_DNA-bd_sf"/>
</dbReference>
<dbReference type="RefSeq" id="WP_377094488.1">
    <property type="nucleotide sequence ID" value="NZ_JBHSJM010000001.1"/>
</dbReference>
<accession>A0ABW5E1F1</accession>
<reference evidence="6" key="1">
    <citation type="journal article" date="2019" name="Int. J. Syst. Evol. Microbiol.">
        <title>The Global Catalogue of Microorganisms (GCM) 10K type strain sequencing project: providing services to taxonomists for standard genome sequencing and annotation.</title>
        <authorList>
            <consortium name="The Broad Institute Genomics Platform"/>
            <consortium name="The Broad Institute Genome Sequencing Center for Infectious Disease"/>
            <person name="Wu L."/>
            <person name="Ma J."/>
        </authorList>
    </citation>
    <scope>NUCLEOTIDE SEQUENCE [LARGE SCALE GENOMIC DNA]</scope>
    <source>
        <strain evidence="6">JCM 16545</strain>
    </source>
</reference>
<dbReference type="EMBL" id="JBHUJC010000020">
    <property type="protein sequence ID" value="MFD2276176.1"/>
    <property type="molecule type" value="Genomic_DNA"/>
</dbReference>
<comment type="similarity">
    <text evidence="4">Belongs to the GbsR family.</text>
</comment>
<dbReference type="InterPro" id="IPR026282">
    <property type="entry name" value="MJ1563"/>
</dbReference>
<organism evidence="5 6">
    <name type="scientific">Rubritalea spongiae</name>
    <dbReference type="NCBI Taxonomy" id="430797"/>
    <lineage>
        <taxon>Bacteria</taxon>
        <taxon>Pseudomonadati</taxon>
        <taxon>Verrucomicrobiota</taxon>
        <taxon>Verrucomicrobiia</taxon>
        <taxon>Verrucomicrobiales</taxon>
        <taxon>Rubritaleaceae</taxon>
        <taxon>Rubritalea</taxon>
    </lineage>
</organism>
<evidence type="ECO:0000256" key="4">
    <source>
        <dbReference type="PIRNR" id="PIRNR006707"/>
    </source>
</evidence>
<keyword evidence="1 4" id="KW-0805">Transcription regulation</keyword>
<evidence type="ECO:0000313" key="5">
    <source>
        <dbReference type="EMBL" id="MFD2276176.1"/>
    </source>
</evidence>
<evidence type="ECO:0000256" key="3">
    <source>
        <dbReference type="ARBA" id="ARBA00023163"/>
    </source>
</evidence>
<dbReference type="InterPro" id="IPR011991">
    <property type="entry name" value="ArsR-like_HTH"/>
</dbReference>
<comment type="caution">
    <text evidence="5">The sequence shown here is derived from an EMBL/GenBank/DDBJ whole genome shotgun (WGS) entry which is preliminary data.</text>
</comment>
<evidence type="ECO:0000256" key="1">
    <source>
        <dbReference type="ARBA" id="ARBA00023015"/>
    </source>
</evidence>
<dbReference type="InterPro" id="IPR036388">
    <property type="entry name" value="WH-like_DNA-bd_sf"/>
</dbReference>
<keyword evidence="6" id="KW-1185">Reference proteome</keyword>
<sequence>MAEASSDLTRLEEGVVALFADGVKVLGLPKSVGEIYGLLYIHEEALSLDDLVERLQVSKGTASQGLKMLRTLGAVRECGLTEGRKTYYEADVELKSLVGGFIREEIRPHLSSAKAKIGVLREEVEEGDAFLKDRVDRLDKWRAKASLLLPILQKLLSS</sequence>
<dbReference type="SUPFAM" id="SSF46785">
    <property type="entry name" value="Winged helix' DNA-binding domain"/>
    <property type="match status" value="1"/>
</dbReference>
<dbReference type="CDD" id="cd00090">
    <property type="entry name" value="HTH_ARSR"/>
    <property type="match status" value="1"/>
</dbReference>
<proteinExistence type="inferred from homology"/>
<dbReference type="Proteomes" id="UP001597297">
    <property type="component" value="Unassembled WGS sequence"/>
</dbReference>
<dbReference type="InterPro" id="IPR052362">
    <property type="entry name" value="HTH-GbsR_regulator"/>
</dbReference>
<protein>
    <recommendedName>
        <fullName evidence="4">HTH-type transcriptional regulator</fullName>
    </recommendedName>
</protein>
<evidence type="ECO:0000313" key="6">
    <source>
        <dbReference type="Proteomes" id="UP001597297"/>
    </source>
</evidence>
<gene>
    <name evidence="5" type="ORF">ACFSQZ_06835</name>
</gene>
<keyword evidence="3 4" id="KW-0804">Transcription</keyword>